<dbReference type="RefSeq" id="WP_123201845.1">
    <property type="nucleotide sequence ID" value="NZ_RJMB01000013.1"/>
</dbReference>
<dbReference type="EMBL" id="RJMB01000013">
    <property type="protein sequence ID" value="RNL84012.1"/>
    <property type="molecule type" value="Genomic_DNA"/>
</dbReference>
<dbReference type="InterPro" id="IPR050789">
    <property type="entry name" value="Diverse_Enzym_Activities"/>
</dbReference>
<dbReference type="Pfam" id="PF00144">
    <property type="entry name" value="Beta-lactamase"/>
    <property type="match status" value="1"/>
</dbReference>
<organism evidence="3 4">
    <name type="scientific">Halostreptopolyspora alba</name>
    <dbReference type="NCBI Taxonomy" id="2487137"/>
    <lineage>
        <taxon>Bacteria</taxon>
        <taxon>Bacillati</taxon>
        <taxon>Actinomycetota</taxon>
        <taxon>Actinomycetes</taxon>
        <taxon>Streptosporangiales</taxon>
        <taxon>Nocardiopsidaceae</taxon>
        <taxon>Halostreptopolyspora</taxon>
    </lineage>
</organism>
<comment type="caution">
    <text evidence="3">The sequence shown here is derived from an EMBL/GenBank/DDBJ whole genome shotgun (WGS) entry which is preliminary data.</text>
</comment>
<dbReference type="InterPro" id="IPR001466">
    <property type="entry name" value="Beta-lactam-related"/>
</dbReference>
<gene>
    <name evidence="3" type="ORF">EFW17_14100</name>
</gene>
<feature type="domain" description="Beta-lactamase-related" evidence="2">
    <location>
        <begin position="18"/>
        <end position="328"/>
    </location>
</feature>
<dbReference type="InterPro" id="IPR012338">
    <property type="entry name" value="Beta-lactam/transpept-like"/>
</dbReference>
<proteinExistence type="predicted"/>
<protein>
    <submittedName>
        <fullName evidence="3">Class A beta-lactamase-related serine hydrolase</fullName>
    </submittedName>
</protein>
<evidence type="ECO:0000259" key="2">
    <source>
        <dbReference type="Pfam" id="PF00144"/>
    </source>
</evidence>
<keyword evidence="1 3" id="KW-0378">Hydrolase</keyword>
<dbReference type="AlphaFoldDB" id="A0A3N0E841"/>
<dbReference type="PANTHER" id="PTHR43283">
    <property type="entry name" value="BETA-LACTAMASE-RELATED"/>
    <property type="match status" value="1"/>
</dbReference>
<name>A0A3N0E841_9ACTN</name>
<dbReference type="GO" id="GO:0016787">
    <property type="term" value="F:hydrolase activity"/>
    <property type="evidence" value="ECO:0007669"/>
    <property type="project" value="UniProtKB-KW"/>
</dbReference>
<accession>A0A3N0E841</accession>
<sequence>MRDGEWLADTATEIRGVLKVMVDAGWLPGGTAVVGTDNMWEFVAVGGLADECGGARAAPDVHYDVASLTKVLATWPLVGRAVADGILGLDTRLAEYFPGGPYPGGEVTPRQILTHTSRLNPITWLECYTGTDTDLAEAILAEPLEEAGYRYIDRGFILLGLLLERLHGMPLDQLAAQLWEEVGMSATTYGPLPRSSSVAPTERRLPGAAPTWGVVHDEAAALMGGVAGHAGVFSTATDLGVFAREMLRANSGEGPAVLESWYPRQSWTPRVTVDEHCSRGLAWLVTDTGLVYHNGYTGTSLVLDPPTGRYVGVLTNAVHLGRRKTGLDDLRSAVLAAFRD</sequence>
<dbReference type="PANTHER" id="PTHR43283:SF11">
    <property type="entry name" value="BETA-LACTAMASE-RELATED DOMAIN-CONTAINING PROTEIN"/>
    <property type="match status" value="1"/>
</dbReference>
<evidence type="ECO:0000313" key="4">
    <source>
        <dbReference type="Proteomes" id="UP000269198"/>
    </source>
</evidence>
<dbReference type="OrthoDB" id="9809635at2"/>
<keyword evidence="4" id="KW-1185">Reference proteome</keyword>
<evidence type="ECO:0000256" key="1">
    <source>
        <dbReference type="ARBA" id="ARBA00022801"/>
    </source>
</evidence>
<dbReference type="SUPFAM" id="SSF56601">
    <property type="entry name" value="beta-lactamase/transpeptidase-like"/>
    <property type="match status" value="1"/>
</dbReference>
<dbReference type="Proteomes" id="UP000269198">
    <property type="component" value="Unassembled WGS sequence"/>
</dbReference>
<reference evidence="3 4" key="1">
    <citation type="submission" date="2018-11" db="EMBL/GenBank/DDBJ databases">
        <title>The genome draft of YIM 96095.</title>
        <authorList>
            <person name="Tang S.-K."/>
            <person name="Chunyu W.-X."/>
            <person name="Feng Y.-Z."/>
        </authorList>
    </citation>
    <scope>NUCLEOTIDE SEQUENCE [LARGE SCALE GENOMIC DNA]</scope>
    <source>
        <strain evidence="3 4">YIM 96095</strain>
    </source>
</reference>
<evidence type="ECO:0000313" key="3">
    <source>
        <dbReference type="EMBL" id="RNL84012.1"/>
    </source>
</evidence>
<dbReference type="Gene3D" id="3.40.710.10">
    <property type="entry name" value="DD-peptidase/beta-lactamase superfamily"/>
    <property type="match status" value="1"/>
</dbReference>